<evidence type="ECO:0000313" key="2">
    <source>
        <dbReference type="Proteomes" id="UP001501302"/>
    </source>
</evidence>
<gene>
    <name evidence="1" type="ORF">GCM10023314_11710</name>
</gene>
<dbReference type="EMBL" id="BAABJJ010000012">
    <property type="protein sequence ID" value="GAA4940529.1"/>
    <property type="molecule type" value="Genomic_DNA"/>
</dbReference>
<sequence length="59" mass="7227">MKTNRDFTTNSGFYDTFFELLPFYRTNIEAFNYLNNEVGWIIGKKLYKDYKEFRGKMYS</sequence>
<dbReference type="Proteomes" id="UP001501302">
    <property type="component" value="Unassembled WGS sequence"/>
</dbReference>
<comment type="caution">
    <text evidence="1">The sequence shown here is derived from an EMBL/GenBank/DDBJ whole genome shotgun (WGS) entry which is preliminary data.</text>
</comment>
<proteinExistence type="predicted"/>
<accession>A0ABP9GFP9</accession>
<protein>
    <submittedName>
        <fullName evidence="1">Uncharacterized protein</fullName>
    </submittedName>
</protein>
<evidence type="ECO:0000313" key="1">
    <source>
        <dbReference type="EMBL" id="GAA4940529.1"/>
    </source>
</evidence>
<organism evidence="1 2">
    <name type="scientific">Algibacter agarivorans</name>
    <dbReference type="NCBI Taxonomy" id="1109741"/>
    <lineage>
        <taxon>Bacteria</taxon>
        <taxon>Pseudomonadati</taxon>
        <taxon>Bacteroidota</taxon>
        <taxon>Flavobacteriia</taxon>
        <taxon>Flavobacteriales</taxon>
        <taxon>Flavobacteriaceae</taxon>
        <taxon>Algibacter</taxon>
    </lineage>
</organism>
<name>A0ABP9GFP9_9FLAO</name>
<dbReference type="RefSeq" id="WP_345190756.1">
    <property type="nucleotide sequence ID" value="NZ_BAABJJ010000012.1"/>
</dbReference>
<reference evidence="2" key="1">
    <citation type="journal article" date="2019" name="Int. J. Syst. Evol. Microbiol.">
        <title>The Global Catalogue of Microorganisms (GCM) 10K type strain sequencing project: providing services to taxonomists for standard genome sequencing and annotation.</title>
        <authorList>
            <consortium name="The Broad Institute Genomics Platform"/>
            <consortium name="The Broad Institute Genome Sequencing Center for Infectious Disease"/>
            <person name="Wu L."/>
            <person name="Ma J."/>
        </authorList>
    </citation>
    <scope>NUCLEOTIDE SEQUENCE [LARGE SCALE GENOMIC DNA]</scope>
    <source>
        <strain evidence="2">JCM 18285</strain>
    </source>
</reference>
<keyword evidence="2" id="KW-1185">Reference proteome</keyword>